<protein>
    <submittedName>
        <fullName evidence="1">Uncharacterized protein</fullName>
    </submittedName>
</protein>
<dbReference type="EMBL" id="JANBPG010000116">
    <property type="protein sequence ID" value="KAJ1899919.1"/>
    <property type="molecule type" value="Genomic_DNA"/>
</dbReference>
<sequence length="438" mass="46277">MDTPVLASSAPDGTGTTAPTAPTTAPTAAPPSHAPAPATDPLPAHPSRLRDRGRAGTTQRSYAQVLRPDIGSANSPASSTTTPRGAPARKTQRELELELYPALTVPTLSLHIPNGRPKQMIAAISRHVFESMDLPGNLDPRDPRNPISSFAFEKHAINVGMEYKWHSKHGSISVLALLGAPTTATPSKLKGALKEFGIFTHVDSLLCAGYATGNWIGFFHPKAGAKLHPKTIRLNYTTQDIRIVDFSDTIECTHCGHVDVSPCNCTQATDHCARKTAAEPKANAQHSAQSTTTANNSTMEADIPSSIVSNQQATQPLPIAAPCAREESVQCTAPIPNNSDEIVIDMSDEYDSDSAMSQPTSTNTPSHSTAAPSNHVAATRAAVKSRKACPTEPLVLSGTQNHYTTQSAAQAATPTPLTAAAPEDANMMDVNEVPATHY</sequence>
<comment type="caution">
    <text evidence="1">The sequence shown here is derived from an EMBL/GenBank/DDBJ whole genome shotgun (WGS) entry which is preliminary data.</text>
</comment>
<reference evidence="1" key="1">
    <citation type="submission" date="2022-07" db="EMBL/GenBank/DDBJ databases">
        <title>Phylogenomic reconstructions and comparative analyses of Kickxellomycotina fungi.</title>
        <authorList>
            <person name="Reynolds N.K."/>
            <person name="Stajich J.E."/>
            <person name="Barry K."/>
            <person name="Grigoriev I.V."/>
            <person name="Crous P."/>
            <person name="Smith M.E."/>
        </authorList>
    </citation>
    <scope>NUCLEOTIDE SEQUENCE</scope>
    <source>
        <strain evidence="1">Benny 63K</strain>
    </source>
</reference>
<keyword evidence="2" id="KW-1185">Reference proteome</keyword>
<proteinExistence type="predicted"/>
<organism evidence="1 2">
    <name type="scientific">Kickxella alabastrina</name>
    <dbReference type="NCBI Taxonomy" id="61397"/>
    <lineage>
        <taxon>Eukaryota</taxon>
        <taxon>Fungi</taxon>
        <taxon>Fungi incertae sedis</taxon>
        <taxon>Zoopagomycota</taxon>
        <taxon>Kickxellomycotina</taxon>
        <taxon>Kickxellomycetes</taxon>
        <taxon>Kickxellales</taxon>
        <taxon>Kickxellaceae</taxon>
        <taxon>Kickxella</taxon>
    </lineage>
</organism>
<gene>
    <name evidence="1" type="ORF">LPJ66_001812</name>
</gene>
<name>A0ACC1IS64_9FUNG</name>
<accession>A0ACC1IS64</accession>
<evidence type="ECO:0000313" key="1">
    <source>
        <dbReference type="EMBL" id="KAJ1899919.1"/>
    </source>
</evidence>
<dbReference type="Proteomes" id="UP001150581">
    <property type="component" value="Unassembled WGS sequence"/>
</dbReference>
<evidence type="ECO:0000313" key="2">
    <source>
        <dbReference type="Proteomes" id="UP001150581"/>
    </source>
</evidence>